<evidence type="ECO:0000256" key="1">
    <source>
        <dbReference type="SAM" id="Phobius"/>
    </source>
</evidence>
<organism evidence="2 3">
    <name type="scientific">Pedobacter albus</name>
    <dbReference type="NCBI Taxonomy" id="3113905"/>
    <lineage>
        <taxon>Bacteria</taxon>
        <taxon>Pseudomonadati</taxon>
        <taxon>Bacteroidota</taxon>
        <taxon>Sphingobacteriia</taxon>
        <taxon>Sphingobacteriales</taxon>
        <taxon>Sphingobacteriaceae</taxon>
        <taxon>Pedobacter</taxon>
    </lineage>
</organism>
<comment type="caution">
    <text evidence="2">The sequence shown here is derived from an EMBL/GenBank/DDBJ whole genome shotgun (WGS) entry which is preliminary data.</text>
</comment>
<dbReference type="RefSeq" id="WP_330108484.1">
    <property type="nucleotide sequence ID" value="NZ_JAZDQT010000002.1"/>
</dbReference>
<feature type="transmembrane region" description="Helical" evidence="1">
    <location>
        <begin position="14"/>
        <end position="31"/>
    </location>
</feature>
<feature type="transmembrane region" description="Helical" evidence="1">
    <location>
        <begin position="119"/>
        <end position="141"/>
    </location>
</feature>
<name>A0ABU7I9L8_9SPHI</name>
<evidence type="ECO:0000313" key="3">
    <source>
        <dbReference type="Proteomes" id="UP001336835"/>
    </source>
</evidence>
<feature type="transmembrane region" description="Helical" evidence="1">
    <location>
        <begin position="43"/>
        <end position="69"/>
    </location>
</feature>
<evidence type="ECO:0000313" key="2">
    <source>
        <dbReference type="EMBL" id="MEE1946172.1"/>
    </source>
</evidence>
<accession>A0ABU7I9L8</accession>
<sequence length="164" mass="18257">MTLEEAKTFGRNQALIKTAIAVLVMLLFFFYEQTHGDFANGILFFLEAITSVRFIGILIILFGLTFIFGKRAGKAIMLDGKPFVPIAIKYALIIVLFITVPAFVLTIMSGLASTDLQEFTLAFLLGTLFWILPMLLVWLWATNRMRVVAKQSQPTQSADSATAQ</sequence>
<feature type="transmembrane region" description="Helical" evidence="1">
    <location>
        <begin position="90"/>
        <end position="113"/>
    </location>
</feature>
<keyword evidence="1" id="KW-0472">Membrane</keyword>
<protein>
    <submittedName>
        <fullName evidence="2">Uncharacterized protein</fullName>
    </submittedName>
</protein>
<proteinExistence type="predicted"/>
<keyword evidence="1" id="KW-1133">Transmembrane helix</keyword>
<reference evidence="2 3" key="1">
    <citation type="submission" date="2024-01" db="EMBL/GenBank/DDBJ databases">
        <title>Pedobacter sp. nov., isolated from fresh soil.</title>
        <authorList>
            <person name="Le N.T.T."/>
        </authorList>
    </citation>
    <scope>NUCLEOTIDE SEQUENCE [LARGE SCALE GENOMIC DNA]</scope>
    <source>
        <strain evidence="2 3">KR3-3</strain>
    </source>
</reference>
<keyword evidence="1" id="KW-0812">Transmembrane</keyword>
<dbReference type="EMBL" id="JAZDQT010000002">
    <property type="protein sequence ID" value="MEE1946172.1"/>
    <property type="molecule type" value="Genomic_DNA"/>
</dbReference>
<gene>
    <name evidence="2" type="ORF">VRU48_13700</name>
</gene>
<keyword evidence="3" id="KW-1185">Reference proteome</keyword>
<dbReference type="Proteomes" id="UP001336835">
    <property type="component" value="Unassembled WGS sequence"/>
</dbReference>